<dbReference type="Proteomes" id="UP000219182">
    <property type="component" value="Unassembled WGS sequence"/>
</dbReference>
<evidence type="ECO:0000313" key="2">
    <source>
        <dbReference type="EMBL" id="PDQ22320.1"/>
    </source>
</evidence>
<evidence type="ECO:0000256" key="1">
    <source>
        <dbReference type="SAM" id="Phobius"/>
    </source>
</evidence>
<sequence length="60" mass="6325">MSIALGWIGRSQPHSFRFGFIVGSGLALSLIATVLTKSVFVGLGLLIVLACIGIKTKFFA</sequence>
<keyword evidence="3" id="KW-1185">Reference proteome</keyword>
<evidence type="ECO:0000313" key="3">
    <source>
        <dbReference type="Proteomes" id="UP000219182"/>
    </source>
</evidence>
<name>A0A2A6FK26_9HYPH</name>
<proteinExistence type="predicted"/>
<comment type="caution">
    <text evidence="2">The sequence shown here is derived from an EMBL/GenBank/DDBJ whole genome shotgun (WGS) entry which is preliminary data.</text>
</comment>
<organism evidence="2 3">
    <name type="scientific">Mesorhizobium sanjuanii</name>
    <dbReference type="NCBI Taxonomy" id="2037900"/>
    <lineage>
        <taxon>Bacteria</taxon>
        <taxon>Pseudomonadati</taxon>
        <taxon>Pseudomonadota</taxon>
        <taxon>Alphaproteobacteria</taxon>
        <taxon>Hyphomicrobiales</taxon>
        <taxon>Phyllobacteriaceae</taxon>
        <taxon>Mesorhizobium</taxon>
    </lineage>
</organism>
<keyword evidence="1" id="KW-1133">Transmembrane helix</keyword>
<keyword evidence="1" id="KW-0812">Transmembrane</keyword>
<keyword evidence="1" id="KW-0472">Membrane</keyword>
<accession>A0A2A6FK26</accession>
<gene>
    <name evidence="2" type="ORF">CN311_04380</name>
</gene>
<dbReference type="EMBL" id="NWQG01000021">
    <property type="protein sequence ID" value="PDQ22320.1"/>
    <property type="molecule type" value="Genomic_DNA"/>
</dbReference>
<reference evidence="2 3" key="1">
    <citation type="submission" date="2017-09" db="EMBL/GenBank/DDBJ databases">
        <title>Mesorhizobum sanjuanii sp. nov. isolated from nodules of Lotus tenuis in saline-alkaline lowlands of Flooding Pampa.</title>
        <authorList>
            <person name="Sannazzaro A.I."/>
            <person name="Torres Tejerizo G.A."/>
            <person name="Fontana F."/>
            <person name="Cumpa Velazquez L.M."/>
            <person name="Hansen L."/>
            <person name="Pistorio M."/>
            <person name="Estrella M.J."/>
        </authorList>
    </citation>
    <scope>NUCLEOTIDE SEQUENCE [LARGE SCALE GENOMIC DNA]</scope>
    <source>
        <strain evidence="2 3">BSA136</strain>
    </source>
</reference>
<protein>
    <submittedName>
        <fullName evidence="2">Uncharacterized protein</fullName>
    </submittedName>
</protein>
<feature type="transmembrane region" description="Helical" evidence="1">
    <location>
        <begin position="20"/>
        <end position="52"/>
    </location>
</feature>
<dbReference type="AlphaFoldDB" id="A0A2A6FK26"/>